<dbReference type="AlphaFoldDB" id="A0A6A8LJF1"/>
<dbReference type="EMBL" id="WKKV01000014">
    <property type="protein sequence ID" value="MSE04028.1"/>
    <property type="molecule type" value="Genomic_DNA"/>
</dbReference>
<keyword evidence="1" id="KW-0812">Transmembrane</keyword>
<keyword evidence="1" id="KW-0472">Membrane</keyword>
<organism evidence="2">
    <name type="scientific">Bacillus velezensis</name>
    <dbReference type="NCBI Taxonomy" id="492670"/>
    <lineage>
        <taxon>Bacteria</taxon>
        <taxon>Bacillati</taxon>
        <taxon>Bacillota</taxon>
        <taxon>Bacilli</taxon>
        <taxon>Bacillales</taxon>
        <taxon>Bacillaceae</taxon>
        <taxon>Bacillus</taxon>
        <taxon>Bacillus amyloliquefaciens group</taxon>
    </lineage>
</organism>
<reference evidence="2" key="1">
    <citation type="submission" date="2019-11" db="EMBL/GenBank/DDBJ databases">
        <title>Draft Genome Sequence of Plant Growth-Promoting Rhizosphere-Associated Bacteria.</title>
        <authorList>
            <person name="Vasilyev I.Y."/>
            <person name="Radchenko V."/>
            <person name="Ilnitskaya E.V."/>
        </authorList>
    </citation>
    <scope>NUCLEOTIDE SEQUENCE</scope>
    <source>
        <strain evidence="2">VRA_517_n</strain>
    </source>
</reference>
<evidence type="ECO:0000256" key="1">
    <source>
        <dbReference type="SAM" id="Phobius"/>
    </source>
</evidence>
<protein>
    <submittedName>
        <fullName evidence="2">Uncharacterized protein</fullName>
    </submittedName>
</protein>
<proteinExistence type="predicted"/>
<evidence type="ECO:0000313" key="2">
    <source>
        <dbReference type="EMBL" id="MSE04028.1"/>
    </source>
</evidence>
<comment type="caution">
    <text evidence="2">The sequence shown here is derived from an EMBL/GenBank/DDBJ whole genome shotgun (WGS) entry which is preliminary data.</text>
</comment>
<feature type="transmembrane region" description="Helical" evidence="1">
    <location>
        <begin position="70"/>
        <end position="91"/>
    </location>
</feature>
<name>A0A6A8LJF1_BACVE</name>
<gene>
    <name evidence="2" type="ORF">GKC39_18470</name>
</gene>
<accession>A0A6A8LJF1</accession>
<keyword evidence="1" id="KW-1133">Transmembrane helix</keyword>
<sequence>MNETNEIKEFGEINSVLGYLVKVKQDLHNKSFSEQIEFKEEIKKRHDKSQIQMFLGRLEDLFEVKKAKSYLITPAFAIISLFIGFFINLFIKESQESDFSPIIIILFISLLYIMVVVFWGSLLRRETNNLRKIKRYKRLLQECLDEMPEKSHFRRRV</sequence>
<feature type="transmembrane region" description="Helical" evidence="1">
    <location>
        <begin position="103"/>
        <end position="123"/>
    </location>
</feature>
<dbReference type="RefSeq" id="WP_154303270.1">
    <property type="nucleotide sequence ID" value="NZ_WKKV01000014.1"/>
</dbReference>